<dbReference type="PANTHER" id="PTHR46251">
    <property type="entry name" value="RUN DOMAIN-CONTAINING 3 PROTEIN RUNDC3"/>
    <property type="match status" value="1"/>
</dbReference>
<feature type="region of interest" description="Disordered" evidence="4">
    <location>
        <begin position="381"/>
        <end position="443"/>
    </location>
</feature>
<name>A0A814GU28_ADIRI</name>
<dbReference type="SMART" id="SM00593">
    <property type="entry name" value="RUN"/>
    <property type="match status" value="1"/>
</dbReference>
<feature type="compositionally biased region" description="Low complexity" evidence="4">
    <location>
        <begin position="341"/>
        <end position="362"/>
    </location>
</feature>
<feature type="domain" description="RUN" evidence="5">
    <location>
        <begin position="44"/>
        <end position="173"/>
    </location>
</feature>
<comment type="caution">
    <text evidence="6">The sequence shown here is derived from an EMBL/GenBank/DDBJ whole genome shotgun (WGS) entry which is preliminary data.</text>
</comment>
<dbReference type="InterPro" id="IPR037213">
    <property type="entry name" value="Run_dom_sf"/>
</dbReference>
<dbReference type="InterPro" id="IPR004012">
    <property type="entry name" value="Run_dom"/>
</dbReference>
<accession>A0A814GU28</accession>
<feature type="compositionally biased region" description="Polar residues" evidence="4">
    <location>
        <begin position="304"/>
        <end position="327"/>
    </location>
</feature>
<proteinExistence type="inferred from homology"/>
<evidence type="ECO:0000256" key="2">
    <source>
        <dbReference type="ARBA" id="ARBA00034727"/>
    </source>
</evidence>
<dbReference type="InterPro" id="IPR047340">
    <property type="entry name" value="RUNDC3A_B"/>
</dbReference>
<dbReference type="PANTHER" id="PTHR46251:SF3">
    <property type="entry name" value="RUN DOMAIN-CONTAINING PROTEIN"/>
    <property type="match status" value="1"/>
</dbReference>
<evidence type="ECO:0000256" key="4">
    <source>
        <dbReference type="SAM" id="MobiDB-lite"/>
    </source>
</evidence>
<evidence type="ECO:0000313" key="7">
    <source>
        <dbReference type="Proteomes" id="UP000663828"/>
    </source>
</evidence>
<dbReference type="AlphaFoldDB" id="A0A814GU28"/>
<evidence type="ECO:0000313" key="6">
    <source>
        <dbReference type="EMBL" id="CAF1000947.1"/>
    </source>
</evidence>
<dbReference type="Gene3D" id="1.20.58.900">
    <property type="match status" value="1"/>
</dbReference>
<feature type="region of interest" description="Disordered" evidence="4">
    <location>
        <begin position="302"/>
        <end position="327"/>
    </location>
</feature>
<protein>
    <recommendedName>
        <fullName evidence="5">RUN domain-containing protein</fullName>
    </recommendedName>
</protein>
<dbReference type="Pfam" id="PF02759">
    <property type="entry name" value="RUN"/>
    <property type="match status" value="1"/>
</dbReference>
<feature type="compositionally biased region" description="Low complexity" evidence="4">
    <location>
        <begin position="412"/>
        <end position="421"/>
    </location>
</feature>
<evidence type="ECO:0000259" key="5">
    <source>
        <dbReference type="PROSITE" id="PS50826"/>
    </source>
</evidence>
<organism evidence="6 7">
    <name type="scientific">Adineta ricciae</name>
    <name type="common">Rotifer</name>
    <dbReference type="NCBI Taxonomy" id="249248"/>
    <lineage>
        <taxon>Eukaryota</taxon>
        <taxon>Metazoa</taxon>
        <taxon>Spiralia</taxon>
        <taxon>Gnathifera</taxon>
        <taxon>Rotifera</taxon>
        <taxon>Eurotatoria</taxon>
        <taxon>Bdelloidea</taxon>
        <taxon>Adinetida</taxon>
        <taxon>Adinetidae</taxon>
        <taxon>Adineta</taxon>
    </lineage>
</organism>
<feature type="region of interest" description="Disordered" evidence="4">
    <location>
        <begin position="341"/>
        <end position="364"/>
    </location>
</feature>
<evidence type="ECO:0000256" key="1">
    <source>
        <dbReference type="ARBA" id="ARBA00023054"/>
    </source>
</evidence>
<feature type="coiled-coil region" evidence="3">
    <location>
        <begin position="274"/>
        <end position="301"/>
    </location>
</feature>
<dbReference type="Proteomes" id="UP000663828">
    <property type="component" value="Unassembled WGS sequence"/>
</dbReference>
<dbReference type="PROSITE" id="PS50826">
    <property type="entry name" value="RUN"/>
    <property type="match status" value="1"/>
</dbReference>
<evidence type="ECO:0000256" key="3">
    <source>
        <dbReference type="SAM" id="Coils"/>
    </source>
</evidence>
<comment type="similarity">
    <text evidence="2">Belongs to the RUNDC3 family.</text>
</comment>
<dbReference type="EMBL" id="CAJNOR010000761">
    <property type="protein sequence ID" value="CAF1000947.1"/>
    <property type="molecule type" value="Genomic_DNA"/>
</dbReference>
<keyword evidence="7" id="KW-1185">Reference proteome</keyword>
<keyword evidence="1 3" id="KW-0175">Coiled coil</keyword>
<feature type="compositionally biased region" description="Polar residues" evidence="4">
    <location>
        <begin position="391"/>
        <end position="404"/>
    </location>
</feature>
<sequence>MAALIVDGCVNIEREKANLLCLIKLTLNTLIDQSSSTPIAPALDDRSRDVTNFILVLERILSFRMRGSWLTSRSYFWDFIRPACIGSCRQSIIERVEEVSNSRCARDKGRAWLKFALMEKKLSELLKLVISDCHLVRKYYHDDSIMTSSQAFIICDQLAALNTLDFSFCFKQDGPIIAPIMMNDSEIDVIDLTPFLSYKPKQMKPLFTGQISNEENKQPSSMNSADCEVIALEKHKLEVEQRKYFEELLRYRDQELHQLKVRYETLQGERESEVLQMENIILELQLELRTARDEVELRRKKTQYIGSTTPPKNLSTSDSQKPTPVNDSTISIELEESINKRSSASSIYSSSNRSSQSITTTNTDDDQYELVRKLSSNLLNPQNDLAPEVKSLSSPEMISSVTSFSDEEDQQKQVQTLTTTTPEKENTALNGSSQHLPAKVTVK</sequence>
<dbReference type="SUPFAM" id="SSF140741">
    <property type="entry name" value="RUN domain-like"/>
    <property type="match status" value="1"/>
</dbReference>
<reference evidence="6" key="1">
    <citation type="submission" date="2021-02" db="EMBL/GenBank/DDBJ databases">
        <authorList>
            <person name="Nowell W R."/>
        </authorList>
    </citation>
    <scope>NUCLEOTIDE SEQUENCE</scope>
</reference>
<gene>
    <name evidence="6" type="ORF">XAT740_LOCUS13203</name>
</gene>